<dbReference type="FunFam" id="1.10.840.10:FF:000009">
    <property type="entry name" value="rap guanine nucleotide exchange factor 1"/>
    <property type="match status" value="1"/>
</dbReference>
<dbReference type="Gene3D" id="1.10.840.10">
    <property type="entry name" value="Ras guanine-nucleotide exchange factors catalytic domain"/>
    <property type="match status" value="1"/>
</dbReference>
<feature type="compositionally biased region" description="Low complexity" evidence="4">
    <location>
        <begin position="994"/>
        <end position="1010"/>
    </location>
</feature>
<accession>A0A1S4GAZ8</accession>
<dbReference type="SMART" id="SM00229">
    <property type="entry name" value="RasGEFN"/>
    <property type="match status" value="1"/>
</dbReference>
<feature type="region of interest" description="Disordered" evidence="4">
    <location>
        <begin position="819"/>
        <end position="858"/>
    </location>
</feature>
<dbReference type="CDD" id="cd00155">
    <property type="entry name" value="RasGEF"/>
    <property type="match status" value="1"/>
</dbReference>
<dbReference type="FunCoup" id="A0A1S4GAZ8">
    <property type="interactions" value="871"/>
</dbReference>
<feature type="compositionally biased region" description="Basic residues" evidence="4">
    <location>
        <begin position="743"/>
        <end position="755"/>
    </location>
</feature>
<dbReference type="VEuPathDB" id="VectorBase:AGAP000932"/>
<dbReference type="InterPro" id="IPR036964">
    <property type="entry name" value="RASGEF_cat_dom_sf"/>
</dbReference>
<evidence type="ECO:0000256" key="3">
    <source>
        <dbReference type="PROSITE-ProRule" id="PRU00168"/>
    </source>
</evidence>
<keyword evidence="8" id="KW-1185">Reference proteome</keyword>
<feature type="region of interest" description="Disordered" evidence="4">
    <location>
        <begin position="738"/>
        <end position="799"/>
    </location>
</feature>
<feature type="region of interest" description="Disordered" evidence="4">
    <location>
        <begin position="669"/>
        <end position="714"/>
    </location>
</feature>
<evidence type="ECO:0000313" key="7">
    <source>
        <dbReference type="EnsemblMetazoa" id="AGAP000932-PA"/>
    </source>
</evidence>
<feature type="compositionally biased region" description="Low complexity" evidence="4">
    <location>
        <begin position="649"/>
        <end position="660"/>
    </location>
</feature>
<dbReference type="InParanoid" id="A0A1S4GAZ8"/>
<dbReference type="EnsemblMetazoa" id="AGAP000932-RA">
    <property type="protein sequence ID" value="AGAP000932-PA"/>
    <property type="gene ID" value="AGAP000932"/>
</dbReference>
<feature type="compositionally biased region" description="Basic and acidic residues" evidence="4">
    <location>
        <begin position="130"/>
        <end position="140"/>
    </location>
</feature>
<feature type="compositionally biased region" description="Low complexity" evidence="4">
    <location>
        <begin position="1104"/>
        <end position="1127"/>
    </location>
</feature>
<dbReference type="Proteomes" id="UP000007062">
    <property type="component" value="Chromosome X"/>
</dbReference>
<feature type="compositionally biased region" description="Pro residues" evidence="4">
    <location>
        <begin position="489"/>
        <end position="510"/>
    </location>
</feature>
<dbReference type="InterPro" id="IPR023578">
    <property type="entry name" value="Ras_GEF_dom_sf"/>
</dbReference>
<organism evidence="7 8">
    <name type="scientific">Anopheles gambiae</name>
    <name type="common">African malaria mosquito</name>
    <dbReference type="NCBI Taxonomy" id="7165"/>
    <lineage>
        <taxon>Eukaryota</taxon>
        <taxon>Metazoa</taxon>
        <taxon>Ecdysozoa</taxon>
        <taxon>Arthropoda</taxon>
        <taxon>Hexapoda</taxon>
        <taxon>Insecta</taxon>
        <taxon>Pterygota</taxon>
        <taxon>Neoptera</taxon>
        <taxon>Endopterygota</taxon>
        <taxon>Diptera</taxon>
        <taxon>Nematocera</taxon>
        <taxon>Culicoidea</taxon>
        <taxon>Culicidae</taxon>
        <taxon>Anophelinae</taxon>
        <taxon>Anopheles</taxon>
    </lineage>
</organism>
<dbReference type="PROSITE" id="PS50009">
    <property type="entry name" value="RASGEF_CAT"/>
    <property type="match status" value="1"/>
</dbReference>
<feature type="compositionally biased region" description="Low complexity" evidence="4">
    <location>
        <begin position="790"/>
        <end position="799"/>
    </location>
</feature>
<feature type="region of interest" description="Disordered" evidence="4">
    <location>
        <begin position="1292"/>
        <end position="1315"/>
    </location>
</feature>
<dbReference type="SMART" id="SM00147">
    <property type="entry name" value="RasGEF"/>
    <property type="match status" value="1"/>
</dbReference>
<evidence type="ECO:0000256" key="2">
    <source>
        <dbReference type="ARBA" id="ARBA00083313"/>
    </source>
</evidence>
<dbReference type="Pfam" id="PF00618">
    <property type="entry name" value="RasGEF_N"/>
    <property type="match status" value="1"/>
</dbReference>
<feature type="region of interest" description="Disordered" evidence="4">
    <location>
        <begin position="969"/>
        <end position="1087"/>
    </location>
</feature>
<feature type="compositionally biased region" description="Low complexity" evidence="4">
    <location>
        <begin position="970"/>
        <end position="985"/>
    </location>
</feature>
<dbReference type="EMBL" id="AAAB01008811">
    <property type="status" value="NOT_ANNOTATED_CDS"/>
    <property type="molecule type" value="Genomic_DNA"/>
</dbReference>
<dbReference type="PANTHER" id="PTHR23113">
    <property type="entry name" value="GUANINE NUCLEOTIDE EXCHANGE FACTOR"/>
    <property type="match status" value="1"/>
</dbReference>
<feature type="compositionally biased region" description="Polar residues" evidence="4">
    <location>
        <begin position="468"/>
        <end position="483"/>
    </location>
</feature>
<feature type="compositionally biased region" description="Low complexity" evidence="4">
    <location>
        <begin position="676"/>
        <end position="696"/>
    </location>
</feature>
<sequence length="1747" mass="188554">MPEFDDSFLFDCASFERKKWKTHQLRFHPSAVVLKSASNLDPFLDVDIKKAPVPAAPTMRQECAGYVAEVSNISSATLDSPGLGRRTAASRIKLFGGSYSSTYDVSQWERQDRQELSKMPHGQPFLYKHLPLDDHDETSRYDNGGSCTPATSTGSSSIGLTSTPVSSGRSSNSNSSNSNGGSSVTSTPTAGGHDQAAGGNSSASVTPGAPGSSGHKGSIRGNKLARRARSFKDDFLEKISQIRTPTSTMTRSHSPNSPRGGAGGSGANAASYGSRKSTTDEPAKPVQDLNYHVRQVKNALTHFKDVILKNKLEMLPGNGTVVLESIANVHTALQSYTLNEHSSAFINATNHVHVSLGNLLKLCDEVLLTKEGDDCPSLSKENVKEVVELVENAVNNLVNLANEKLSDRKAIGTGGGGGPGTGVSGTAAGHSTGGPSSNTLQRPTVDVVSQRTSLPDIPLTPRERDILEQTSLKTVRASHSTESILRDSSPPPPPKPPLPDRSQEPPPPLPPKRKSQHAKNHSFHDTTTASSDCASTDSTIFQLGGGPGSSAGGATGAGGSIGLDRMSLRSRSPEDNCSLLSASAGSLDSALNHSREEDELRALTSCSSHASATAASLGGLVILGAGAAGCGTQHWEEAGDLAGGLPQHSNNSLNRNSNESGFESMYSLRVSRDQHQQQQQQQQMHMQYQSTAATVTTHHHHQKSASSSSSSSSYVHKSESIVDGMAALVVASGKGAVQQQHLQQHHQAHVLHHQQHQQQQQQHFHQKIDTIITQASDDSSAGPKGASEQLASATSLTSTVTTSSSSSLSKLLVHGPSIDELGNDDVFPRTSAGGATDRPPALPVKTRSHSIKRERHPSQYDNVDEVDLERGSQDSFGHFPMQSSPSYLYSRQQMFHNLPSKHISLIEPRHMSRFQEEPPPLPIKKKHMFQSVAYSVMAYMEIFGSATQNQSEFMRHSVHTYNLAHSEQISTSSTTSNHSLSHSQTMSLSPSRIAPATVSPPSSPNVSVKPPALPPKRQRINSKTPSIASTPPPSPKIFQDQQQHHHAQHHYHQQQAQAPNVINTSPSPSTSSLASTQSGAGSKPSAVCNQTLDVKTPKVAQPPLAASAPEAEPATASGSAASTSTTSTTLTNIAATTTTTTTISSVGDDGGAAAAGAATEQCGIRYHSPNRRHPAGGQHAADDDYLHLCDATTRAPIAGDNLSASSSSAFPSSVSNLNLASTAGRGSGSTSQHLVSVTNHSHSNNTSGSSSNNVESSSYLNDSHNKGRTSSSSSGGQAVLPSSDAMIYEASTTQSPLPDGDAGDERASNKDGDEVEVILRRNNKNGMTMAMELQQQPLNLMEELDVSNYLVFKKENEDGPDVKGGHPDALIIHATRVQKNSDDDCLEDAYGEAFITTFRTFISPLDLIQKLSHRYTVYHCQMNDAKQKAAKESFSLLVRVVNDLTTPDLSERLLVILMNFDYQLVSAGHLTMAKLLRVKLIEKALIYKQKASLTVPTLSSRALVAQPPTLLDLKSAEIAEQMTLLDAELFQKIEIPEVLIWAQEQCEERSPNLTRFTEHFNKMSYWARTQILSQNDAKDREKHVIKFIKIMKHLRKINNYNSYLALLSALDSAPIRRLEWHKTITEGLKEYCALIDSSSSFRAYRQALAETNPPCIPYIGLVLQDLTFVHIGNPDLLPDGSTNFSKRWQQYHIVVNMKRFKKGSYPFKKNERIIGFFDNFEYYLDEDAMWQISETIKPRGSRKANVN</sequence>
<feature type="region of interest" description="Disordered" evidence="4">
    <location>
        <begin position="408"/>
        <end position="533"/>
    </location>
</feature>
<dbReference type="InterPro" id="IPR000651">
    <property type="entry name" value="Ras-like_Gua-exchang_fac_N"/>
</dbReference>
<dbReference type="Pfam" id="PF00617">
    <property type="entry name" value="RasGEF"/>
    <property type="match status" value="1"/>
</dbReference>
<name>A0A1S4GAZ8_ANOGA</name>
<dbReference type="SUPFAM" id="SSF48366">
    <property type="entry name" value="Ras GEF"/>
    <property type="match status" value="1"/>
</dbReference>
<evidence type="ECO:0000256" key="1">
    <source>
        <dbReference type="ARBA" id="ARBA00022658"/>
    </source>
</evidence>
<feature type="domain" description="N-terminal Ras-GEF" evidence="6">
    <location>
        <begin position="1358"/>
        <end position="1485"/>
    </location>
</feature>
<feature type="region of interest" description="Disordered" evidence="4">
    <location>
        <begin position="1101"/>
        <end position="1127"/>
    </location>
</feature>
<reference evidence="7 8" key="1">
    <citation type="journal article" date="2002" name="Science">
        <title>The genome sequence of the malaria mosquito Anopheles gambiae.</title>
        <authorList>
            <person name="Holt R.A."/>
            <person name="Subramanian G.M."/>
            <person name="Halpern A."/>
            <person name="Sutton G.G."/>
            <person name="Charlab R."/>
            <person name="Nusskern D.R."/>
            <person name="Wincker P."/>
            <person name="Clark A.G."/>
            <person name="Ribeiro J.M."/>
            <person name="Wides R."/>
            <person name="Salzberg S.L."/>
            <person name="Loftus B."/>
            <person name="Yandell M."/>
            <person name="Majoros W.H."/>
            <person name="Rusch D.B."/>
            <person name="Lai Z."/>
            <person name="Kraft C.L."/>
            <person name="Abril J.F."/>
            <person name="Anthouard V."/>
            <person name="Arensburger P."/>
            <person name="Atkinson P.W."/>
            <person name="Baden H."/>
            <person name="de Berardinis V."/>
            <person name="Baldwin D."/>
            <person name="Benes V."/>
            <person name="Biedler J."/>
            <person name="Blass C."/>
            <person name="Bolanos R."/>
            <person name="Boscus D."/>
            <person name="Barnstead M."/>
            <person name="Cai S."/>
            <person name="Center A."/>
            <person name="Chaturverdi K."/>
            <person name="Christophides G.K."/>
            <person name="Chrystal M.A."/>
            <person name="Clamp M."/>
            <person name="Cravchik A."/>
            <person name="Curwen V."/>
            <person name="Dana A."/>
            <person name="Delcher A."/>
            <person name="Dew I."/>
            <person name="Evans C.A."/>
            <person name="Flanigan M."/>
            <person name="Grundschober-Freimoser A."/>
            <person name="Friedli L."/>
            <person name="Gu Z."/>
            <person name="Guan P."/>
            <person name="Guigo R."/>
            <person name="Hillenmeyer M.E."/>
            <person name="Hladun S.L."/>
            <person name="Hogan J.R."/>
            <person name="Hong Y.S."/>
            <person name="Hoover J."/>
            <person name="Jaillon O."/>
            <person name="Ke Z."/>
            <person name="Kodira C."/>
            <person name="Kokoza E."/>
            <person name="Koutsos A."/>
            <person name="Letunic I."/>
            <person name="Levitsky A."/>
            <person name="Liang Y."/>
            <person name="Lin J.J."/>
            <person name="Lobo N.F."/>
            <person name="Lopez J.R."/>
            <person name="Malek J.A."/>
            <person name="McIntosh T.C."/>
            <person name="Meister S."/>
            <person name="Miller J."/>
            <person name="Mobarry C."/>
            <person name="Mongin E."/>
            <person name="Murphy S.D."/>
            <person name="O'Brochta D.A."/>
            <person name="Pfannkoch C."/>
            <person name="Qi R."/>
            <person name="Regier M.A."/>
            <person name="Remington K."/>
            <person name="Shao H."/>
            <person name="Sharakhova M.V."/>
            <person name="Sitter C.D."/>
            <person name="Shetty J."/>
            <person name="Smith T.J."/>
            <person name="Strong R."/>
            <person name="Sun J."/>
            <person name="Thomasova D."/>
            <person name="Ton L.Q."/>
            <person name="Topalis P."/>
            <person name="Tu Z."/>
            <person name="Unger M.F."/>
            <person name="Walenz B."/>
            <person name="Wang A."/>
            <person name="Wang J."/>
            <person name="Wang M."/>
            <person name="Wang X."/>
            <person name="Woodford K.J."/>
            <person name="Wortman J.R."/>
            <person name="Wu M."/>
            <person name="Yao A."/>
            <person name="Zdobnov E.M."/>
            <person name="Zhang H."/>
            <person name="Zhao Q."/>
            <person name="Zhao S."/>
            <person name="Zhu S.C."/>
            <person name="Zhimulev I."/>
            <person name="Coluzzi M."/>
            <person name="della Torre A."/>
            <person name="Roth C.W."/>
            <person name="Louis C."/>
            <person name="Kalush F."/>
            <person name="Mural R.J."/>
            <person name="Myers E.W."/>
            <person name="Adams M.D."/>
            <person name="Smith H.O."/>
            <person name="Broder S."/>
            <person name="Gardner M.J."/>
            <person name="Fraser C.M."/>
            <person name="Birney E."/>
            <person name="Bork P."/>
            <person name="Brey P.T."/>
            <person name="Venter J.C."/>
            <person name="Weissenbach J."/>
            <person name="Kafatos F.C."/>
            <person name="Collins F.H."/>
            <person name="Hoffman S.L."/>
        </authorList>
    </citation>
    <scope>NUCLEOTIDE SEQUENCE [LARGE SCALE GENOMIC DNA]</scope>
    <source>
        <strain evidence="7 8">PEST</strain>
    </source>
</reference>
<feature type="domain" description="Ras-GEF" evidence="5">
    <location>
        <begin position="1514"/>
        <end position="1739"/>
    </location>
</feature>
<feature type="compositionally biased region" description="Gly residues" evidence="4">
    <location>
        <begin position="412"/>
        <end position="423"/>
    </location>
</feature>
<proteinExistence type="predicted"/>
<evidence type="ECO:0000259" key="5">
    <source>
        <dbReference type="PROSITE" id="PS50009"/>
    </source>
</evidence>
<dbReference type="GO" id="GO:0005886">
    <property type="term" value="C:plasma membrane"/>
    <property type="evidence" value="ECO:0000318"/>
    <property type="project" value="GO_Central"/>
</dbReference>
<feature type="region of interest" description="Disordered" evidence="4">
    <location>
        <begin position="641"/>
        <end position="660"/>
    </location>
</feature>
<reference evidence="7 8" key="2">
    <citation type="journal article" date="2004" name="Trends Parasitol.">
        <title>The Anopheles gambiae genome: an update.</title>
        <authorList>
            <person name="Mongin E."/>
            <person name="Louis C."/>
            <person name="Holt R.A."/>
            <person name="Birney E."/>
            <person name="Collins F.H."/>
        </authorList>
    </citation>
    <scope>NUCLEOTIDE SEQUENCE [LARGE SCALE GENOMIC DNA]</scope>
    <source>
        <strain evidence="7 8">PEST</strain>
    </source>
</reference>
<dbReference type="InterPro" id="IPR001895">
    <property type="entry name" value="RASGEF_cat_dom"/>
</dbReference>
<feature type="compositionally biased region" description="Low complexity" evidence="4">
    <location>
        <begin position="151"/>
        <end position="189"/>
    </location>
</feature>
<feature type="compositionally biased region" description="Basic residues" evidence="4">
    <location>
        <begin position="846"/>
        <end position="855"/>
    </location>
</feature>
<feature type="compositionally biased region" description="Basic residues" evidence="4">
    <location>
        <begin position="511"/>
        <end position="521"/>
    </location>
</feature>
<feature type="compositionally biased region" description="Low complexity" evidence="4">
    <location>
        <begin position="704"/>
        <end position="714"/>
    </location>
</feature>
<evidence type="ECO:0000259" key="6">
    <source>
        <dbReference type="PROSITE" id="PS50212"/>
    </source>
</evidence>
<feature type="region of interest" description="Disordered" evidence="4">
    <location>
        <begin position="127"/>
        <end position="285"/>
    </location>
</feature>
<keyword evidence="1 3" id="KW-0344">Guanine-nucleotide releasing factor</keyword>
<dbReference type="PROSITE" id="PS50212">
    <property type="entry name" value="RASGEF_NTER"/>
    <property type="match status" value="1"/>
</dbReference>
<feature type="compositionally biased region" description="Polar residues" evidence="4">
    <location>
        <begin position="433"/>
        <end position="453"/>
    </location>
</feature>
<feature type="compositionally biased region" description="Basic and acidic residues" evidence="4">
    <location>
        <begin position="1303"/>
        <end position="1312"/>
    </location>
</feature>
<feature type="compositionally biased region" description="Low complexity" evidence="4">
    <location>
        <begin position="1065"/>
        <end position="1082"/>
    </location>
</feature>
<reference evidence="7" key="3">
    <citation type="submission" date="2020-05" db="UniProtKB">
        <authorList>
            <consortium name="EnsemblMetazoa"/>
        </authorList>
    </citation>
    <scope>IDENTIFICATION</scope>
    <source>
        <strain evidence="7">PEST</strain>
    </source>
</reference>
<protein>
    <recommendedName>
        <fullName evidence="2">CRK SH3-binding GNRP</fullName>
    </recommendedName>
</protein>
<dbReference type="VEuPathDB" id="VectorBase:AGAMI1_002095"/>
<dbReference type="PANTHER" id="PTHR23113:SF224">
    <property type="entry name" value="RAP GUANINE NUCLEOTIDE EXCHANGE FACTOR 1"/>
    <property type="match status" value="1"/>
</dbReference>
<dbReference type="CDD" id="cd06224">
    <property type="entry name" value="REM"/>
    <property type="match status" value="1"/>
</dbReference>
<evidence type="ECO:0000256" key="4">
    <source>
        <dbReference type="SAM" id="MobiDB-lite"/>
    </source>
</evidence>
<dbReference type="Gene3D" id="1.20.870.10">
    <property type="entry name" value="Son of sevenless (SoS) protein Chain: S domain 1"/>
    <property type="match status" value="1"/>
</dbReference>
<evidence type="ECO:0000313" key="8">
    <source>
        <dbReference type="Proteomes" id="UP000007062"/>
    </source>
</evidence>
<dbReference type="GO" id="GO:0005085">
    <property type="term" value="F:guanyl-nucleotide exchange factor activity"/>
    <property type="evidence" value="ECO:0000318"/>
    <property type="project" value="GO_Central"/>
</dbReference>
<dbReference type="InterPro" id="IPR008937">
    <property type="entry name" value="Ras-like_GEF"/>
</dbReference>
<feature type="compositionally biased region" description="Low complexity" evidence="4">
    <location>
        <begin position="1221"/>
        <end position="1258"/>
    </location>
</feature>
<dbReference type="GO" id="GO:0007265">
    <property type="term" value="P:Ras protein signal transduction"/>
    <property type="evidence" value="ECO:0000318"/>
    <property type="project" value="GO_Central"/>
</dbReference>
<feature type="compositionally biased region" description="Polar residues" evidence="4">
    <location>
        <begin position="241"/>
        <end position="253"/>
    </location>
</feature>
<feature type="region of interest" description="Disordered" evidence="4">
    <location>
        <begin position="1221"/>
        <end position="1279"/>
    </location>
</feature>